<proteinExistence type="predicted"/>
<dbReference type="AlphaFoldDB" id="A0ABD1NHQ3"/>
<feature type="region of interest" description="Disordered" evidence="1">
    <location>
        <begin position="197"/>
        <end position="219"/>
    </location>
</feature>
<accession>A0ABD1NHQ3</accession>
<reference evidence="2 3" key="1">
    <citation type="submission" date="2024-08" db="EMBL/GenBank/DDBJ databases">
        <title>Insights into the chromosomal genome structure of Flemingia macrophylla.</title>
        <authorList>
            <person name="Ding Y."/>
            <person name="Zhao Y."/>
            <person name="Bi W."/>
            <person name="Wu M."/>
            <person name="Zhao G."/>
            <person name="Gong Y."/>
            <person name="Li W."/>
            <person name="Zhang P."/>
        </authorList>
    </citation>
    <scope>NUCLEOTIDE SEQUENCE [LARGE SCALE GENOMIC DNA]</scope>
    <source>
        <strain evidence="2">DYQJB</strain>
        <tissue evidence="2">Leaf</tissue>
    </source>
</reference>
<protein>
    <submittedName>
        <fullName evidence="2">Uncharacterized protein</fullName>
    </submittedName>
</protein>
<dbReference type="EMBL" id="JBGMDY010000001">
    <property type="protein sequence ID" value="KAL2347393.1"/>
    <property type="molecule type" value="Genomic_DNA"/>
</dbReference>
<gene>
    <name evidence="2" type="ORF">Fmac_001393</name>
</gene>
<comment type="caution">
    <text evidence="2">The sequence shown here is derived from an EMBL/GenBank/DDBJ whole genome shotgun (WGS) entry which is preliminary data.</text>
</comment>
<keyword evidence="3" id="KW-1185">Reference proteome</keyword>
<evidence type="ECO:0000313" key="3">
    <source>
        <dbReference type="Proteomes" id="UP001603857"/>
    </source>
</evidence>
<evidence type="ECO:0000256" key="1">
    <source>
        <dbReference type="SAM" id="MobiDB-lite"/>
    </source>
</evidence>
<sequence>MYSWVDDGAFVSDSLGNPLLDSQGRKYRYTNFLSSRPTFGPEYYYLPQAPPPAHLSILTKPPLYGLRLRPPPSPLKLDESFVHPPSDYFLTKHFPALLKSDPHKPSPAPPFSPRKLAITPIIPIYEEGVYSYTPYMDDFVFTPSEAYQQLPSDAIVVLPPPTYKRLIYPGPVIKQQPWTPPQATCQHILPLLTQPTLPPSLPHRKRKSTTRSSLVLPTPSAPPFPKIQLIEPFDSFPLIHFPLYRTPSILDCAIFDHLRMCTDTTLQMYIPPSIFLPDSSIILIAPDRIHPRLPPIDNNKLKDTKLPVQSLPKPTRFELRYYPKVNCDTPQQPGNATRATEADAEQYYQNFMFKCSKEAKSLGLSEEEKAQTLMVRGYRWKSPCKIYHFSDSSAAFLRHERKEIDVDALSRQYFIHTAMLNLDLYKDAWQSVTDTWYKPPVHAWCKDIPPWRPGLPMPWDPPVTVLEPEEPLVAEEPMSDPVVAEPISVAPSTAITSAPASQVVTMDVIDELKRDIDSKFNRLYALLASSLPRHLCTHRSFNLLNIYFLQVGRGNNGKYYVFPALSMSDKIEICCCDFVLYPGHYVCCGCNIRPCSYVIFYESLQLNNQKGSLSTSALELIKHVFQNSVVDMSSGGNNDIPEPSSPLTKRGKKGTMMEK</sequence>
<name>A0ABD1NHQ3_9FABA</name>
<organism evidence="2 3">
    <name type="scientific">Flemingia macrophylla</name>
    <dbReference type="NCBI Taxonomy" id="520843"/>
    <lineage>
        <taxon>Eukaryota</taxon>
        <taxon>Viridiplantae</taxon>
        <taxon>Streptophyta</taxon>
        <taxon>Embryophyta</taxon>
        <taxon>Tracheophyta</taxon>
        <taxon>Spermatophyta</taxon>
        <taxon>Magnoliopsida</taxon>
        <taxon>eudicotyledons</taxon>
        <taxon>Gunneridae</taxon>
        <taxon>Pentapetalae</taxon>
        <taxon>rosids</taxon>
        <taxon>fabids</taxon>
        <taxon>Fabales</taxon>
        <taxon>Fabaceae</taxon>
        <taxon>Papilionoideae</taxon>
        <taxon>50 kb inversion clade</taxon>
        <taxon>NPAAA clade</taxon>
        <taxon>indigoferoid/millettioid clade</taxon>
        <taxon>Phaseoleae</taxon>
        <taxon>Flemingia</taxon>
    </lineage>
</organism>
<dbReference type="Proteomes" id="UP001603857">
    <property type="component" value="Unassembled WGS sequence"/>
</dbReference>
<feature type="region of interest" description="Disordered" evidence="1">
    <location>
        <begin position="634"/>
        <end position="659"/>
    </location>
</feature>
<evidence type="ECO:0000313" key="2">
    <source>
        <dbReference type="EMBL" id="KAL2347393.1"/>
    </source>
</evidence>